<evidence type="ECO:0000313" key="1">
    <source>
        <dbReference type="EMBL" id="EPB67973.1"/>
    </source>
</evidence>
<accession>A0A0D6L9Z2</accession>
<keyword evidence="2" id="KW-1185">Reference proteome</keyword>
<name>A0A0D6L9Z2_9BILA</name>
<evidence type="ECO:0000313" key="2">
    <source>
        <dbReference type="Proteomes" id="UP000054495"/>
    </source>
</evidence>
<reference evidence="1 2" key="1">
    <citation type="submission" date="2013-05" db="EMBL/GenBank/DDBJ databases">
        <title>Draft genome of the parasitic nematode Anyclostoma ceylanicum.</title>
        <authorList>
            <person name="Mitreva M."/>
        </authorList>
    </citation>
    <scope>NUCLEOTIDE SEQUENCE [LARGE SCALE GENOMIC DNA]</scope>
</reference>
<dbReference type="InterPro" id="IPR038765">
    <property type="entry name" value="Papain-like_cys_pep_sf"/>
</dbReference>
<proteinExistence type="predicted"/>
<dbReference type="SUPFAM" id="SSF54001">
    <property type="entry name" value="Cysteine proteinases"/>
    <property type="match status" value="1"/>
</dbReference>
<dbReference type="Gene3D" id="3.90.70.10">
    <property type="entry name" value="Cysteine proteinases"/>
    <property type="match status" value="1"/>
</dbReference>
<dbReference type="EMBL" id="KE125529">
    <property type="protein sequence ID" value="EPB67973.1"/>
    <property type="molecule type" value="Genomic_DNA"/>
</dbReference>
<dbReference type="Proteomes" id="UP000054495">
    <property type="component" value="Unassembled WGS sequence"/>
</dbReference>
<gene>
    <name evidence="1" type="ORF">ANCCEY_12936</name>
</gene>
<organism evidence="1 2">
    <name type="scientific">Ancylostoma ceylanicum</name>
    <dbReference type="NCBI Taxonomy" id="53326"/>
    <lineage>
        <taxon>Eukaryota</taxon>
        <taxon>Metazoa</taxon>
        <taxon>Ecdysozoa</taxon>
        <taxon>Nematoda</taxon>
        <taxon>Chromadorea</taxon>
        <taxon>Rhabditida</taxon>
        <taxon>Rhabditina</taxon>
        <taxon>Rhabditomorpha</taxon>
        <taxon>Strongyloidea</taxon>
        <taxon>Ancylostomatidae</taxon>
        <taxon>Ancylostomatinae</taxon>
        <taxon>Ancylostoma</taxon>
    </lineage>
</organism>
<sequence length="174" mass="20189">MWILIALVVTTFAEKPITIDEFLAKPIPEYAKHLTGQALVDYVNEHQPFFKAHYTPGAEELGRSRIMDSKFLVGPNKEDLMTDVITDEKLPERCQGGFALKAYDYMKHEGVCTGGRYKQKDVCMPYPYFPCGKHKDQPYYSECPPHYFPTPKCRKKCQRKYGKSYYDDKYFGEA</sequence>
<dbReference type="AlphaFoldDB" id="A0A0D6L9Z2"/>
<protein>
    <submittedName>
        <fullName evidence="1">Uncharacterized protein</fullName>
    </submittedName>
</protein>